<evidence type="ECO:0000256" key="6">
    <source>
        <dbReference type="ARBA" id="ARBA00023125"/>
    </source>
</evidence>
<evidence type="ECO:0000256" key="9">
    <source>
        <dbReference type="ARBA" id="ARBA00023242"/>
    </source>
</evidence>
<evidence type="ECO:0000256" key="8">
    <source>
        <dbReference type="ARBA" id="ARBA00023163"/>
    </source>
</evidence>
<dbReference type="InterPro" id="IPR036388">
    <property type="entry name" value="WH-like_DNA-bd_sf"/>
</dbReference>
<evidence type="ECO:0000313" key="17">
    <source>
        <dbReference type="RefSeq" id="XP_005182062.1"/>
    </source>
</evidence>
<evidence type="ECO:0000256" key="10">
    <source>
        <dbReference type="PROSITE-ProRule" id="PRU00108"/>
    </source>
</evidence>
<dbReference type="InterPro" id="IPR001523">
    <property type="entry name" value="Paired_dom"/>
</dbReference>
<evidence type="ECO:0000256" key="3">
    <source>
        <dbReference type="ARBA" id="ARBA00022473"/>
    </source>
</evidence>
<keyword evidence="9 10" id="KW-0539">Nucleus</keyword>
<evidence type="ECO:0000313" key="16">
    <source>
        <dbReference type="Proteomes" id="UP001652621"/>
    </source>
</evidence>
<proteinExistence type="inferred from homology"/>
<keyword evidence="3" id="KW-0217">Developmental protein</keyword>
<dbReference type="CDD" id="cd00086">
    <property type="entry name" value="homeodomain"/>
    <property type="match status" value="1"/>
</dbReference>
<dbReference type="Pfam" id="PF00292">
    <property type="entry name" value="PAX"/>
    <property type="match status" value="1"/>
</dbReference>
<reference evidence="15" key="1">
    <citation type="submission" date="2020-05" db="UniProtKB">
        <authorList>
            <consortium name="EnsemblMetazoa"/>
        </authorList>
    </citation>
    <scope>IDENTIFICATION</scope>
    <source>
        <strain evidence="15">Aabys</strain>
    </source>
</reference>
<dbReference type="FunFam" id="1.10.10.10:FF:000031">
    <property type="entry name" value="Paired box protein Pax-7"/>
    <property type="match status" value="1"/>
</dbReference>
<evidence type="ECO:0000256" key="1">
    <source>
        <dbReference type="ARBA" id="ARBA00004123"/>
    </source>
</evidence>
<dbReference type="VEuPathDB" id="VectorBase:MDOA002110"/>
<dbReference type="Gene3D" id="1.10.10.60">
    <property type="entry name" value="Homeodomain-like"/>
    <property type="match status" value="1"/>
</dbReference>
<comment type="subcellular location">
    <subcellularLocation>
        <location evidence="1 10 11">Nucleus</location>
    </subcellularLocation>
</comment>
<organism evidence="15">
    <name type="scientific">Musca domestica</name>
    <name type="common">House fly</name>
    <dbReference type="NCBI Taxonomy" id="7370"/>
    <lineage>
        <taxon>Eukaryota</taxon>
        <taxon>Metazoa</taxon>
        <taxon>Ecdysozoa</taxon>
        <taxon>Arthropoda</taxon>
        <taxon>Hexapoda</taxon>
        <taxon>Insecta</taxon>
        <taxon>Pterygota</taxon>
        <taxon>Neoptera</taxon>
        <taxon>Endopterygota</taxon>
        <taxon>Diptera</taxon>
        <taxon>Brachycera</taxon>
        <taxon>Muscomorpha</taxon>
        <taxon>Muscoidea</taxon>
        <taxon>Muscidae</taxon>
        <taxon>Musca</taxon>
    </lineage>
</organism>
<dbReference type="eggNOG" id="KOG0849">
    <property type="taxonomic scope" value="Eukaryota"/>
</dbReference>
<feature type="region of interest" description="Disordered" evidence="12">
    <location>
        <begin position="284"/>
        <end position="327"/>
    </location>
</feature>
<evidence type="ECO:0000256" key="5">
    <source>
        <dbReference type="ARBA" id="ARBA00023015"/>
    </source>
</evidence>
<comment type="similarity">
    <text evidence="2">Belongs to the paired homeobox family.</text>
</comment>
<dbReference type="GO" id="GO:0000981">
    <property type="term" value="F:DNA-binding transcription factor activity, RNA polymerase II-specific"/>
    <property type="evidence" value="ECO:0007669"/>
    <property type="project" value="InterPro"/>
</dbReference>
<name>A0A1I8M7Q7_MUSDO</name>
<dbReference type="InterPro" id="IPR043565">
    <property type="entry name" value="PAX_fam"/>
</dbReference>
<evidence type="ECO:0000259" key="13">
    <source>
        <dbReference type="PROSITE" id="PS50071"/>
    </source>
</evidence>
<dbReference type="PROSITE" id="PS00034">
    <property type="entry name" value="PAIRED_1"/>
    <property type="match status" value="1"/>
</dbReference>
<dbReference type="OrthoDB" id="3225452at2759"/>
<reference evidence="17" key="2">
    <citation type="submission" date="2025-04" db="UniProtKB">
        <authorList>
            <consortium name="RefSeq"/>
        </authorList>
    </citation>
    <scope>IDENTIFICATION</scope>
    <source>
        <strain evidence="17">Aabys</strain>
    </source>
</reference>
<feature type="compositionally biased region" description="Low complexity" evidence="12">
    <location>
        <begin position="244"/>
        <end position="256"/>
    </location>
</feature>
<dbReference type="GO" id="GO:0005634">
    <property type="term" value="C:nucleus"/>
    <property type="evidence" value="ECO:0007669"/>
    <property type="project" value="UniProtKB-SubCell"/>
</dbReference>
<gene>
    <name evidence="15" type="primary">101888883</name>
    <name evidence="17" type="synonym">LOC101888883</name>
</gene>
<keyword evidence="4" id="KW-0563">Paired box</keyword>
<dbReference type="SMART" id="SM00351">
    <property type="entry name" value="PAX"/>
    <property type="match status" value="1"/>
</dbReference>
<feature type="DNA-binding region" description="Homeobox" evidence="10">
    <location>
        <begin position="184"/>
        <end position="243"/>
    </location>
</feature>
<dbReference type="FunFam" id="1.10.10.60:FF:000474">
    <property type="entry name" value="Blast:Protein gooseberry-neuro"/>
    <property type="match status" value="1"/>
</dbReference>
<evidence type="ECO:0000256" key="12">
    <source>
        <dbReference type="SAM" id="MobiDB-lite"/>
    </source>
</evidence>
<keyword evidence="5" id="KW-0805">Transcription regulation</keyword>
<sequence length="468" mass="50644">MDMTGANSLNMRPLFAGYPFQGQGRVNQLGGVFINGRPLPNHIRLKIVEMAGSGIRPCVISRQLRVSHGCVSKILNRYQETGSIRPGVIGGSKPKVTSPEIEARIKEMCKANPGLFSWEIREKLIKEGFTDPPSTSSISRLLRGNDRSSDDGRKDYSIHGILGGRDSDISDTESEPGIPLKRKQRRSRTTFSADQLEALERAFARTQYPDVYTREELAQTTQLTEARIQVWFSNRRARLRKHSGGSSINTGSNSTGVQTTAGPGASGAGALTFGSLAMGSMGYSPAAGSTASSTGMNDQHSVHGAAAAAASHHPAHHHHHHHHHTQMGSYDLMAAQSAHQGFSGSFHNTHFPSQNYYHQDYSKLSIDDFSKLTAESVSKMSPSLHLNDNYPKLENPPNWTQTAAYQTAAAAANYTAAHHAQLNEYAAAAGTSLPHNNIPSVTATAAAAAAPSTYQHIPHTQLDAKYWS</sequence>
<dbReference type="PROSITE" id="PS50071">
    <property type="entry name" value="HOMEOBOX_2"/>
    <property type="match status" value="1"/>
</dbReference>
<dbReference type="KEGG" id="mde:101888883"/>
<dbReference type="GO" id="GO:0000978">
    <property type="term" value="F:RNA polymerase II cis-regulatory region sequence-specific DNA binding"/>
    <property type="evidence" value="ECO:0007669"/>
    <property type="project" value="TreeGrafter"/>
</dbReference>
<evidence type="ECO:0000256" key="11">
    <source>
        <dbReference type="RuleBase" id="RU000682"/>
    </source>
</evidence>
<feature type="domain" description="Paired" evidence="14">
    <location>
        <begin position="22"/>
        <end position="145"/>
    </location>
</feature>
<feature type="compositionally biased region" description="Basic residues" evidence="12">
    <location>
        <begin position="313"/>
        <end position="325"/>
    </location>
</feature>
<keyword evidence="8" id="KW-0804">Transcription</keyword>
<evidence type="ECO:0000259" key="14">
    <source>
        <dbReference type="PROSITE" id="PS51057"/>
    </source>
</evidence>
<dbReference type="GO" id="GO:0007365">
    <property type="term" value="P:periodic partitioning"/>
    <property type="evidence" value="ECO:0007669"/>
    <property type="project" value="UniProtKB-ARBA"/>
</dbReference>
<dbReference type="PRINTS" id="PR00027">
    <property type="entry name" value="PAIREDBOX"/>
</dbReference>
<dbReference type="Proteomes" id="UP001652621">
    <property type="component" value="Unplaced"/>
</dbReference>
<dbReference type="InterPro" id="IPR017970">
    <property type="entry name" value="Homeobox_CS"/>
</dbReference>
<protein>
    <submittedName>
        <fullName evidence="17">Protein gooseberry-neuro isoform X1</fullName>
    </submittedName>
</protein>
<feature type="region of interest" description="Disordered" evidence="12">
    <location>
        <begin position="129"/>
        <end position="191"/>
    </location>
</feature>
<feature type="compositionally biased region" description="Basic and acidic residues" evidence="12">
    <location>
        <begin position="143"/>
        <end position="157"/>
    </location>
</feature>
<evidence type="ECO:0000256" key="2">
    <source>
        <dbReference type="ARBA" id="ARBA00005733"/>
    </source>
</evidence>
<feature type="region of interest" description="Disordered" evidence="12">
    <location>
        <begin position="241"/>
        <end position="263"/>
    </location>
</feature>
<feature type="compositionally biased region" description="Low complexity" evidence="12">
    <location>
        <begin position="302"/>
        <end position="312"/>
    </location>
</feature>
<dbReference type="InterPro" id="IPR043182">
    <property type="entry name" value="PAIRED_DNA-bd_dom"/>
</dbReference>
<feature type="domain" description="Homeobox" evidence="13">
    <location>
        <begin position="182"/>
        <end position="242"/>
    </location>
</feature>
<dbReference type="STRING" id="7370.A0A1I8M7Q7"/>
<dbReference type="InterPro" id="IPR009057">
    <property type="entry name" value="Homeodomain-like_sf"/>
</dbReference>
<evidence type="ECO:0000313" key="15">
    <source>
        <dbReference type="EnsemblMetazoa" id="MDOA002110-PA"/>
    </source>
</evidence>
<dbReference type="PANTHER" id="PTHR45636:SF3">
    <property type="entry name" value="PROTEIN GOOSEBERRY-RELATED"/>
    <property type="match status" value="1"/>
</dbReference>
<dbReference type="Gene3D" id="1.10.10.10">
    <property type="entry name" value="Winged helix-like DNA-binding domain superfamily/Winged helix DNA-binding domain"/>
    <property type="match status" value="2"/>
</dbReference>
<feature type="compositionally biased region" description="Low complexity" evidence="12">
    <location>
        <begin position="286"/>
        <end position="295"/>
    </location>
</feature>
<dbReference type="RefSeq" id="XP_005182062.1">
    <property type="nucleotide sequence ID" value="XM_005182005.3"/>
</dbReference>
<keyword evidence="6 10" id="KW-0238">DNA-binding</keyword>
<dbReference type="VEuPathDB" id="VectorBase:MDOMA2_018598"/>
<dbReference type="AlphaFoldDB" id="A0A1I8M7Q7"/>
<evidence type="ECO:0000256" key="7">
    <source>
        <dbReference type="ARBA" id="ARBA00023155"/>
    </source>
</evidence>
<dbReference type="EnsemblMetazoa" id="MDOA002110-RA">
    <property type="protein sequence ID" value="MDOA002110-PA"/>
    <property type="gene ID" value="MDOA002110"/>
</dbReference>
<keyword evidence="16" id="KW-1185">Reference proteome</keyword>
<dbReference type="SMART" id="SM00389">
    <property type="entry name" value="HOX"/>
    <property type="match status" value="1"/>
</dbReference>
<dbReference type="CDD" id="cd00131">
    <property type="entry name" value="PAX"/>
    <property type="match status" value="1"/>
</dbReference>
<evidence type="ECO:0000256" key="4">
    <source>
        <dbReference type="ARBA" id="ARBA00022724"/>
    </source>
</evidence>
<dbReference type="InterPro" id="IPR001356">
    <property type="entry name" value="HD"/>
</dbReference>
<dbReference type="PROSITE" id="PS51057">
    <property type="entry name" value="PAIRED_2"/>
    <property type="match status" value="1"/>
</dbReference>
<keyword evidence="7 10" id="KW-0371">Homeobox</keyword>
<dbReference type="PROSITE" id="PS00027">
    <property type="entry name" value="HOMEOBOX_1"/>
    <property type="match status" value="1"/>
</dbReference>
<dbReference type="PANTHER" id="PTHR45636">
    <property type="entry name" value="PAIRED BOX PROTEIN PAX-6-RELATED-RELATED"/>
    <property type="match status" value="1"/>
</dbReference>
<accession>A0A1I8M7Q7</accession>
<dbReference type="Pfam" id="PF00046">
    <property type="entry name" value="Homeodomain"/>
    <property type="match status" value="1"/>
</dbReference>
<dbReference type="SUPFAM" id="SSF46689">
    <property type="entry name" value="Homeodomain-like"/>
    <property type="match status" value="2"/>
</dbReference>